<evidence type="ECO:0000313" key="2">
    <source>
        <dbReference type="Proteomes" id="UP001233999"/>
    </source>
</evidence>
<reference evidence="1" key="2">
    <citation type="submission" date="2023-05" db="EMBL/GenBank/DDBJ databases">
        <authorList>
            <person name="Fouks B."/>
        </authorList>
    </citation>
    <scope>NUCLEOTIDE SEQUENCE</scope>
    <source>
        <strain evidence="1">Stay&amp;Tobe</strain>
        <tissue evidence="1">Testes</tissue>
    </source>
</reference>
<accession>A0AAD8AHC9</accession>
<name>A0AAD8AHC9_DIPPU</name>
<evidence type="ECO:0000313" key="1">
    <source>
        <dbReference type="EMBL" id="KAJ9598142.1"/>
    </source>
</evidence>
<dbReference type="EMBL" id="JASPKZ010001254">
    <property type="protein sequence ID" value="KAJ9598142.1"/>
    <property type="molecule type" value="Genomic_DNA"/>
</dbReference>
<proteinExistence type="predicted"/>
<comment type="caution">
    <text evidence="1">The sequence shown here is derived from an EMBL/GenBank/DDBJ whole genome shotgun (WGS) entry which is preliminary data.</text>
</comment>
<reference evidence="1" key="1">
    <citation type="journal article" date="2023" name="IScience">
        <title>Live-bearing cockroach genome reveals convergent evolutionary mechanisms linked to viviparity in insects and beyond.</title>
        <authorList>
            <person name="Fouks B."/>
            <person name="Harrison M.C."/>
            <person name="Mikhailova A.A."/>
            <person name="Marchal E."/>
            <person name="English S."/>
            <person name="Carruthers M."/>
            <person name="Jennings E.C."/>
            <person name="Chiamaka E.L."/>
            <person name="Frigard R.A."/>
            <person name="Pippel M."/>
            <person name="Attardo G.M."/>
            <person name="Benoit J.B."/>
            <person name="Bornberg-Bauer E."/>
            <person name="Tobe S.S."/>
        </authorList>
    </citation>
    <scope>NUCLEOTIDE SEQUENCE</scope>
    <source>
        <strain evidence="1">Stay&amp;Tobe</strain>
    </source>
</reference>
<protein>
    <submittedName>
        <fullName evidence="1">Uncharacterized protein</fullName>
    </submittedName>
</protein>
<gene>
    <name evidence="1" type="ORF">L9F63_026752</name>
</gene>
<sequence length="57" mass="6733">DLEKFKREFQLRFGLCSRRCAPTSGPGTSLTRDLSELDKMSVRYDNSFRRMLLRPHL</sequence>
<keyword evidence="2" id="KW-1185">Reference proteome</keyword>
<feature type="non-terminal residue" evidence="1">
    <location>
        <position position="57"/>
    </location>
</feature>
<feature type="non-terminal residue" evidence="1">
    <location>
        <position position="1"/>
    </location>
</feature>
<dbReference type="Proteomes" id="UP001233999">
    <property type="component" value="Unassembled WGS sequence"/>
</dbReference>
<organism evidence="1 2">
    <name type="scientific">Diploptera punctata</name>
    <name type="common">Pacific beetle cockroach</name>
    <dbReference type="NCBI Taxonomy" id="6984"/>
    <lineage>
        <taxon>Eukaryota</taxon>
        <taxon>Metazoa</taxon>
        <taxon>Ecdysozoa</taxon>
        <taxon>Arthropoda</taxon>
        <taxon>Hexapoda</taxon>
        <taxon>Insecta</taxon>
        <taxon>Pterygota</taxon>
        <taxon>Neoptera</taxon>
        <taxon>Polyneoptera</taxon>
        <taxon>Dictyoptera</taxon>
        <taxon>Blattodea</taxon>
        <taxon>Blaberoidea</taxon>
        <taxon>Blaberidae</taxon>
        <taxon>Diplopterinae</taxon>
        <taxon>Diploptera</taxon>
    </lineage>
</organism>
<dbReference type="AlphaFoldDB" id="A0AAD8AHC9"/>